<dbReference type="AlphaFoldDB" id="A0A5C8UV12"/>
<dbReference type="RefSeq" id="WP_147781914.1">
    <property type="nucleotide sequence ID" value="NZ_VRMG01000003.1"/>
</dbReference>
<accession>A0A5C8UV12</accession>
<protein>
    <submittedName>
        <fullName evidence="2">Uncharacterized protein</fullName>
    </submittedName>
</protein>
<gene>
    <name evidence="2" type="ORF">FVP33_01750</name>
</gene>
<comment type="caution">
    <text evidence="2">The sequence shown here is derived from an EMBL/GenBank/DDBJ whole genome shotgun (WGS) entry which is preliminary data.</text>
</comment>
<evidence type="ECO:0000313" key="3">
    <source>
        <dbReference type="Proteomes" id="UP000321379"/>
    </source>
</evidence>
<keyword evidence="3" id="KW-1185">Reference proteome</keyword>
<reference evidence="2 3" key="1">
    <citation type="submission" date="2019-08" db="EMBL/GenBank/DDBJ databases">
        <title>Bacterial whole genome sequence for Glaciihabitans sp. CHu50b-6-2.</title>
        <authorList>
            <person name="Jin L."/>
        </authorList>
    </citation>
    <scope>NUCLEOTIDE SEQUENCE [LARGE SCALE GENOMIC DNA]</scope>
    <source>
        <strain evidence="2 3">CHu50b-6-2</strain>
    </source>
</reference>
<feature type="transmembrane region" description="Helical" evidence="1">
    <location>
        <begin position="46"/>
        <end position="68"/>
    </location>
</feature>
<evidence type="ECO:0000313" key="2">
    <source>
        <dbReference type="EMBL" id="TXN32368.1"/>
    </source>
</evidence>
<keyword evidence="1" id="KW-1133">Transmembrane helix</keyword>
<sequence length="100" mass="10478">MSTESFPWARRQWPGLAALALAVLLVVVEAVAVSIGSTGHWAAATVLAWAVISLTIVSFLGGLVGVALRRGRRWGAAAMVVSVVANPLVLVWLFRALGNS</sequence>
<keyword evidence="1" id="KW-0812">Transmembrane</keyword>
<evidence type="ECO:0000256" key="1">
    <source>
        <dbReference type="SAM" id="Phobius"/>
    </source>
</evidence>
<name>A0A5C8UV12_9MICO</name>
<proteinExistence type="predicted"/>
<dbReference type="Proteomes" id="UP000321379">
    <property type="component" value="Unassembled WGS sequence"/>
</dbReference>
<organism evidence="2 3">
    <name type="scientific">Lacisediminihabitans profunda</name>
    <dbReference type="NCBI Taxonomy" id="2594790"/>
    <lineage>
        <taxon>Bacteria</taxon>
        <taxon>Bacillati</taxon>
        <taxon>Actinomycetota</taxon>
        <taxon>Actinomycetes</taxon>
        <taxon>Micrococcales</taxon>
        <taxon>Microbacteriaceae</taxon>
        <taxon>Lacisediminihabitans</taxon>
    </lineage>
</organism>
<feature type="transmembrane region" description="Helical" evidence="1">
    <location>
        <begin position="75"/>
        <end position="94"/>
    </location>
</feature>
<dbReference type="EMBL" id="VRMG01000003">
    <property type="protein sequence ID" value="TXN32368.1"/>
    <property type="molecule type" value="Genomic_DNA"/>
</dbReference>
<keyword evidence="1" id="KW-0472">Membrane</keyword>